<reference evidence="11" key="1">
    <citation type="submission" date="2022-10" db="EMBL/GenBank/DDBJ databases">
        <authorList>
            <person name="Yu W.X."/>
        </authorList>
    </citation>
    <scope>NUCLEOTIDE SEQUENCE</scope>
    <source>
        <strain evidence="11">AAT</strain>
    </source>
</reference>
<name>A0AAE3SG31_9BACT</name>
<evidence type="ECO:0000313" key="12">
    <source>
        <dbReference type="Proteomes" id="UP001209229"/>
    </source>
</evidence>
<evidence type="ECO:0000256" key="7">
    <source>
        <dbReference type="ARBA" id="ARBA00022993"/>
    </source>
</evidence>
<gene>
    <name evidence="9 11" type="primary">coaD</name>
    <name evidence="11" type="ORF">OM075_16455</name>
</gene>
<comment type="catalytic activity">
    <reaction evidence="8 9">
        <text>(R)-4'-phosphopantetheine + ATP + H(+) = 3'-dephospho-CoA + diphosphate</text>
        <dbReference type="Rhea" id="RHEA:19801"/>
        <dbReference type="ChEBI" id="CHEBI:15378"/>
        <dbReference type="ChEBI" id="CHEBI:30616"/>
        <dbReference type="ChEBI" id="CHEBI:33019"/>
        <dbReference type="ChEBI" id="CHEBI:57328"/>
        <dbReference type="ChEBI" id="CHEBI:61723"/>
        <dbReference type="EC" id="2.7.7.3"/>
    </reaction>
</comment>
<keyword evidence="1 9" id="KW-0963">Cytoplasm</keyword>
<evidence type="ECO:0000256" key="6">
    <source>
        <dbReference type="ARBA" id="ARBA00022842"/>
    </source>
</evidence>
<feature type="binding site" evidence="9">
    <location>
        <position position="74"/>
    </location>
    <ligand>
        <name>substrate</name>
    </ligand>
</feature>
<keyword evidence="7 9" id="KW-0173">Coenzyme A biosynthesis</keyword>
<protein>
    <recommendedName>
        <fullName evidence="9">Phosphopantetheine adenylyltransferase</fullName>
        <ecNumber evidence="9">2.7.7.3</ecNumber>
    </recommendedName>
    <alternativeName>
        <fullName evidence="9">Dephospho-CoA pyrophosphorylase</fullName>
    </alternativeName>
    <alternativeName>
        <fullName evidence="9">Pantetheine-phosphate adenylyltransferase</fullName>
        <shortName evidence="9">PPAT</shortName>
    </alternativeName>
</protein>
<dbReference type="EC" id="2.7.7.3" evidence="9"/>
<dbReference type="AlphaFoldDB" id="A0AAE3SG31"/>
<feature type="binding site" evidence="9">
    <location>
        <position position="10"/>
    </location>
    <ligand>
        <name>substrate</name>
    </ligand>
</feature>
<feature type="binding site" evidence="9">
    <location>
        <begin position="10"/>
        <end position="11"/>
    </location>
    <ligand>
        <name>ATP</name>
        <dbReference type="ChEBI" id="CHEBI:30616"/>
    </ligand>
</feature>
<dbReference type="GO" id="GO:0004595">
    <property type="term" value="F:pantetheine-phosphate adenylyltransferase activity"/>
    <property type="evidence" value="ECO:0007669"/>
    <property type="project" value="UniProtKB-UniRule"/>
</dbReference>
<dbReference type="PANTHER" id="PTHR21342">
    <property type="entry name" value="PHOSPHOPANTETHEINE ADENYLYLTRANSFERASE"/>
    <property type="match status" value="1"/>
</dbReference>
<evidence type="ECO:0000256" key="8">
    <source>
        <dbReference type="ARBA" id="ARBA00029346"/>
    </source>
</evidence>
<feature type="domain" description="Cytidyltransferase-like" evidence="10">
    <location>
        <begin position="6"/>
        <end position="133"/>
    </location>
</feature>
<dbReference type="PRINTS" id="PR01020">
    <property type="entry name" value="LPSBIOSNTHSS"/>
</dbReference>
<evidence type="ECO:0000259" key="10">
    <source>
        <dbReference type="Pfam" id="PF01467"/>
    </source>
</evidence>
<keyword evidence="2 9" id="KW-0808">Transferase</keyword>
<dbReference type="PANTHER" id="PTHR21342:SF1">
    <property type="entry name" value="PHOSPHOPANTETHEINE ADENYLYLTRANSFERASE"/>
    <property type="match status" value="1"/>
</dbReference>
<comment type="pathway">
    <text evidence="9">Cofactor biosynthesis; coenzyme A biosynthesis; CoA from (R)-pantothenate: step 4/5.</text>
</comment>
<dbReference type="NCBIfam" id="TIGR00125">
    <property type="entry name" value="cyt_tran_rel"/>
    <property type="match status" value="1"/>
</dbReference>
<comment type="caution">
    <text evidence="11">The sequence shown here is derived from an EMBL/GenBank/DDBJ whole genome shotgun (WGS) entry which is preliminary data.</text>
</comment>
<comment type="similarity">
    <text evidence="9">Belongs to the bacterial CoaD family.</text>
</comment>
<dbReference type="InterPro" id="IPR014729">
    <property type="entry name" value="Rossmann-like_a/b/a_fold"/>
</dbReference>
<sequence>MKRVAIFPGSFDPFTIGHENIVQRAVGLFDEIIIGIGYNSNKQDFYPVDTRVEWVEYLFKDEPKVKVGKYEGLTVDFAKDCNAGYILRGIRTAADFEYERAIAQVNKAMTAIESVFLLTTPEHTPVNSSIVRDIIRHKGDPSKFIPERIFEKMKNYNMQGK</sequence>
<keyword evidence="12" id="KW-1185">Reference proteome</keyword>
<dbReference type="InterPro" id="IPR001980">
    <property type="entry name" value="PPAT"/>
</dbReference>
<dbReference type="HAMAP" id="MF_00151">
    <property type="entry name" value="PPAT_bact"/>
    <property type="match status" value="1"/>
</dbReference>
<comment type="cofactor">
    <cofactor evidence="9">
        <name>Mg(2+)</name>
        <dbReference type="ChEBI" id="CHEBI:18420"/>
    </cofactor>
</comment>
<dbReference type="GO" id="GO:0005524">
    <property type="term" value="F:ATP binding"/>
    <property type="evidence" value="ECO:0007669"/>
    <property type="project" value="UniProtKB-KW"/>
</dbReference>
<dbReference type="Gene3D" id="3.40.50.620">
    <property type="entry name" value="HUPs"/>
    <property type="match status" value="1"/>
</dbReference>
<comment type="subcellular location">
    <subcellularLocation>
        <location evidence="9">Cytoplasm</location>
    </subcellularLocation>
</comment>
<comment type="subunit">
    <text evidence="9">Homohexamer.</text>
</comment>
<keyword evidence="3 9" id="KW-0548">Nucleotidyltransferase</keyword>
<feature type="site" description="Transition state stabilizer" evidence="9">
    <location>
        <position position="18"/>
    </location>
</feature>
<feature type="binding site" evidence="9">
    <location>
        <position position="99"/>
    </location>
    <ligand>
        <name>ATP</name>
        <dbReference type="ChEBI" id="CHEBI:30616"/>
    </ligand>
</feature>
<dbReference type="NCBIfam" id="TIGR01510">
    <property type="entry name" value="coaD_prev_kdtB"/>
    <property type="match status" value="1"/>
</dbReference>
<evidence type="ECO:0000313" key="11">
    <source>
        <dbReference type="EMBL" id="MCW3788070.1"/>
    </source>
</evidence>
<dbReference type="GO" id="GO:0005737">
    <property type="term" value="C:cytoplasm"/>
    <property type="evidence" value="ECO:0007669"/>
    <property type="project" value="UniProtKB-SubCell"/>
</dbReference>
<dbReference type="Pfam" id="PF01467">
    <property type="entry name" value="CTP_transf_like"/>
    <property type="match status" value="1"/>
</dbReference>
<evidence type="ECO:0000256" key="5">
    <source>
        <dbReference type="ARBA" id="ARBA00022840"/>
    </source>
</evidence>
<keyword evidence="5 9" id="KW-0067">ATP-binding</keyword>
<dbReference type="InterPro" id="IPR004821">
    <property type="entry name" value="Cyt_trans-like"/>
</dbReference>
<feature type="binding site" evidence="9">
    <location>
        <begin position="123"/>
        <end position="129"/>
    </location>
    <ligand>
        <name>ATP</name>
        <dbReference type="ChEBI" id="CHEBI:30616"/>
    </ligand>
</feature>
<feature type="binding site" evidence="9">
    <location>
        <position position="18"/>
    </location>
    <ligand>
        <name>ATP</name>
        <dbReference type="ChEBI" id="CHEBI:30616"/>
    </ligand>
</feature>
<dbReference type="SUPFAM" id="SSF52374">
    <property type="entry name" value="Nucleotidylyl transferase"/>
    <property type="match status" value="1"/>
</dbReference>
<dbReference type="EMBL" id="JAPDPJ010000043">
    <property type="protein sequence ID" value="MCW3788070.1"/>
    <property type="molecule type" value="Genomic_DNA"/>
</dbReference>
<evidence type="ECO:0000256" key="1">
    <source>
        <dbReference type="ARBA" id="ARBA00022490"/>
    </source>
</evidence>
<dbReference type="RefSeq" id="WP_301191631.1">
    <property type="nucleotide sequence ID" value="NZ_JAPDPJ010000043.1"/>
</dbReference>
<keyword evidence="4 9" id="KW-0547">Nucleotide-binding</keyword>
<accession>A0AAE3SG31</accession>
<feature type="binding site" evidence="9">
    <location>
        <position position="42"/>
    </location>
    <ligand>
        <name>substrate</name>
    </ligand>
</feature>
<feature type="binding site" evidence="9">
    <location>
        <position position="88"/>
    </location>
    <ligand>
        <name>substrate</name>
    </ligand>
</feature>
<feature type="binding site" evidence="9">
    <location>
        <begin position="89"/>
        <end position="91"/>
    </location>
    <ligand>
        <name>ATP</name>
        <dbReference type="ChEBI" id="CHEBI:30616"/>
    </ligand>
</feature>
<evidence type="ECO:0000256" key="3">
    <source>
        <dbReference type="ARBA" id="ARBA00022695"/>
    </source>
</evidence>
<dbReference type="Proteomes" id="UP001209229">
    <property type="component" value="Unassembled WGS sequence"/>
</dbReference>
<evidence type="ECO:0000256" key="4">
    <source>
        <dbReference type="ARBA" id="ARBA00022741"/>
    </source>
</evidence>
<keyword evidence="6 9" id="KW-0460">Magnesium</keyword>
<comment type="function">
    <text evidence="9">Reversibly transfers an adenylyl group from ATP to 4'-phosphopantetheine, yielding dephospho-CoA (dPCoA) and pyrophosphate.</text>
</comment>
<evidence type="ECO:0000256" key="2">
    <source>
        <dbReference type="ARBA" id="ARBA00022679"/>
    </source>
</evidence>
<proteinExistence type="inferred from homology"/>
<evidence type="ECO:0000256" key="9">
    <source>
        <dbReference type="HAMAP-Rule" id="MF_00151"/>
    </source>
</evidence>
<dbReference type="GO" id="GO:0015937">
    <property type="term" value="P:coenzyme A biosynthetic process"/>
    <property type="evidence" value="ECO:0007669"/>
    <property type="project" value="UniProtKB-UniRule"/>
</dbReference>
<organism evidence="11 12">
    <name type="scientific">Plebeiibacterium sediminum</name>
    <dbReference type="NCBI Taxonomy" id="2992112"/>
    <lineage>
        <taxon>Bacteria</taxon>
        <taxon>Pseudomonadati</taxon>
        <taxon>Bacteroidota</taxon>
        <taxon>Bacteroidia</taxon>
        <taxon>Marinilabiliales</taxon>
        <taxon>Marinilabiliaceae</taxon>
        <taxon>Plebeiibacterium</taxon>
    </lineage>
</organism>